<feature type="domain" description="Glycosyl transferase family 1" evidence="1">
    <location>
        <begin position="197"/>
        <end position="350"/>
    </location>
</feature>
<dbReference type="InterPro" id="IPR028098">
    <property type="entry name" value="Glyco_trans_4-like_N"/>
</dbReference>
<organism evidence="3 4">
    <name type="scientific">Lyngbya confervoides BDU141951</name>
    <dbReference type="NCBI Taxonomy" id="1574623"/>
    <lineage>
        <taxon>Bacteria</taxon>
        <taxon>Bacillati</taxon>
        <taxon>Cyanobacteriota</taxon>
        <taxon>Cyanophyceae</taxon>
        <taxon>Oscillatoriophycideae</taxon>
        <taxon>Oscillatoriales</taxon>
        <taxon>Microcoleaceae</taxon>
        <taxon>Lyngbya</taxon>
    </lineage>
</organism>
<dbReference type="InterPro" id="IPR001296">
    <property type="entry name" value="Glyco_trans_1"/>
</dbReference>
<dbReference type="RefSeq" id="WP_166276812.1">
    <property type="nucleotide sequence ID" value="NZ_JTHE03000103.1"/>
</dbReference>
<evidence type="ECO:0000259" key="2">
    <source>
        <dbReference type="Pfam" id="PF13579"/>
    </source>
</evidence>
<evidence type="ECO:0000259" key="1">
    <source>
        <dbReference type="Pfam" id="PF00534"/>
    </source>
</evidence>
<dbReference type="EMBL" id="JTHE03000103">
    <property type="protein sequence ID" value="MCM1984697.1"/>
    <property type="molecule type" value="Genomic_DNA"/>
</dbReference>
<evidence type="ECO:0000313" key="3">
    <source>
        <dbReference type="EMBL" id="MCM1984697.1"/>
    </source>
</evidence>
<sequence length="388" mass="44495">MRIAVIGAKGIPAFQGGIEHYCQEIYPTMAREGHRVHLFARQRYTQTSQWHYTQRDVRVINLPSVPRGGMDAFFNALLASILCLFGRYEIVHYHALGPAFFCFIPRLFSNARVVVTCHGLDWQREKWDQLSQRFLRWGERLAVHFAHELIVVSPPLHQYFWTTYNRETRYIPTAPAHYAPSDPEFPYVRSMGLQVGRYILFVGRIVPEKRPDLLLKAFQRLRPHGYKLVFVGGTSDTAYFARQLVEQSIEDSQVVFTGELMGARLAEMMRGAGLFVLPSDLEGLPLVLLEAMREGIPVLASNIPPHQYLLGHHHRGWLFEAGNCEDLARCLDQALGNPSQSQLMAQNARHYVKNYHSWEGIVGENLTAYRKARPRRPTRKPSLSQVKS</sequence>
<dbReference type="PANTHER" id="PTHR45947:SF3">
    <property type="entry name" value="SULFOQUINOVOSYL TRANSFERASE SQD2"/>
    <property type="match status" value="1"/>
</dbReference>
<evidence type="ECO:0000313" key="4">
    <source>
        <dbReference type="Proteomes" id="UP000031561"/>
    </source>
</evidence>
<dbReference type="Pfam" id="PF13579">
    <property type="entry name" value="Glyco_trans_4_4"/>
    <property type="match status" value="1"/>
</dbReference>
<proteinExistence type="predicted"/>
<dbReference type="PANTHER" id="PTHR45947">
    <property type="entry name" value="SULFOQUINOVOSYL TRANSFERASE SQD2"/>
    <property type="match status" value="1"/>
</dbReference>
<dbReference type="InterPro" id="IPR050194">
    <property type="entry name" value="Glycosyltransferase_grp1"/>
</dbReference>
<dbReference type="Proteomes" id="UP000031561">
    <property type="component" value="Unassembled WGS sequence"/>
</dbReference>
<keyword evidence="4" id="KW-1185">Reference proteome</keyword>
<dbReference type="Gene3D" id="3.40.50.2000">
    <property type="entry name" value="Glycogen Phosphorylase B"/>
    <property type="match status" value="2"/>
</dbReference>
<dbReference type="CDD" id="cd03801">
    <property type="entry name" value="GT4_PimA-like"/>
    <property type="match status" value="1"/>
</dbReference>
<dbReference type="Pfam" id="PF00534">
    <property type="entry name" value="Glycos_transf_1"/>
    <property type="match status" value="1"/>
</dbReference>
<feature type="domain" description="Glycosyltransferase subfamily 4-like N-terminal" evidence="2">
    <location>
        <begin position="16"/>
        <end position="162"/>
    </location>
</feature>
<comment type="caution">
    <text evidence="3">The sequence shown here is derived from an EMBL/GenBank/DDBJ whole genome shotgun (WGS) entry which is preliminary data.</text>
</comment>
<protein>
    <submittedName>
        <fullName evidence="3">Glycosyltransferase family 4 protein</fullName>
    </submittedName>
</protein>
<dbReference type="SUPFAM" id="SSF53756">
    <property type="entry name" value="UDP-Glycosyltransferase/glycogen phosphorylase"/>
    <property type="match status" value="1"/>
</dbReference>
<gene>
    <name evidence="3" type="ORF">QQ91_0017885</name>
</gene>
<accession>A0ABD4T7Y3</accession>
<reference evidence="3 4" key="1">
    <citation type="journal article" date="2015" name="Genome Announc.">
        <title>Draft Genome Sequence of Filamentous Marine Cyanobacterium Lyngbya confervoides Strain BDU141951.</title>
        <authorList>
            <person name="Chandrababunaidu M.M."/>
            <person name="Sen D."/>
            <person name="Tripathy S."/>
        </authorList>
    </citation>
    <scope>NUCLEOTIDE SEQUENCE [LARGE SCALE GENOMIC DNA]</scope>
    <source>
        <strain evidence="3 4">BDU141951</strain>
    </source>
</reference>
<name>A0ABD4T7Y3_9CYAN</name>
<dbReference type="AlphaFoldDB" id="A0ABD4T7Y3"/>